<accession>A0A2V1IJM5</accession>
<evidence type="ECO:0000313" key="2">
    <source>
        <dbReference type="Proteomes" id="UP000244905"/>
    </source>
</evidence>
<dbReference type="InterPro" id="IPR020018">
    <property type="entry name" value="Motility-assoc_lipoprot_GldH"/>
</dbReference>
<dbReference type="GeneID" id="82526332"/>
<keyword evidence="2" id="KW-1185">Reference proteome</keyword>
<reference evidence="2" key="1">
    <citation type="submission" date="2018-02" db="EMBL/GenBank/DDBJ databases">
        <authorList>
            <person name="Clavel T."/>
            <person name="Strowig T."/>
        </authorList>
    </citation>
    <scope>NUCLEOTIDE SEQUENCE [LARGE SCALE GENOMIC DNA]</scope>
    <source>
        <strain evidence="2">DSM 103720</strain>
    </source>
</reference>
<sequence>MRSTTYIIIAAISILALLAACGRGKRDYSSWQQLPADGWAYNDTISLLPVDTTLTDNDSILNGSTLHVALRHSNAYPYSNIWLELTYHGDGPYLLRDTINMPLADLYGRWLGSGFGAGYQHELIVNPDTRIDLTRPVALRHIMRVDTLRGVEQIGILVEKN</sequence>
<comment type="caution">
    <text evidence="1">The sequence shown here is derived from an EMBL/GenBank/DDBJ whole genome shotgun (WGS) entry which is preliminary data.</text>
</comment>
<dbReference type="RefSeq" id="WP_107032470.1">
    <property type="nucleotide sequence ID" value="NZ_CAJSYL010000001.1"/>
</dbReference>
<dbReference type="EMBL" id="PUEC01000017">
    <property type="protein sequence ID" value="PWB01919.1"/>
    <property type="molecule type" value="Genomic_DNA"/>
</dbReference>
<name>A0A2V1IJM5_9BACT</name>
<dbReference type="PROSITE" id="PS51257">
    <property type="entry name" value="PROKAR_LIPOPROTEIN"/>
    <property type="match status" value="1"/>
</dbReference>
<evidence type="ECO:0000313" key="1">
    <source>
        <dbReference type="EMBL" id="PWB01919.1"/>
    </source>
</evidence>
<dbReference type="Proteomes" id="UP000244905">
    <property type="component" value="Unassembled WGS sequence"/>
</dbReference>
<dbReference type="AlphaFoldDB" id="A0A2V1IJM5"/>
<protein>
    <submittedName>
        <fullName evidence="1">Gliding motility lipoprotein GldH</fullName>
    </submittedName>
</protein>
<dbReference type="Pfam" id="PF14109">
    <property type="entry name" value="GldH_lipo"/>
    <property type="match status" value="1"/>
</dbReference>
<gene>
    <name evidence="1" type="ORF">C5O23_08235</name>
</gene>
<keyword evidence="1" id="KW-0449">Lipoprotein</keyword>
<dbReference type="NCBIfam" id="TIGR03511">
    <property type="entry name" value="GldH_lipo"/>
    <property type="match status" value="1"/>
</dbReference>
<organism evidence="1 2">
    <name type="scientific">Duncaniella muris</name>
    <dbReference type="NCBI Taxonomy" id="2094150"/>
    <lineage>
        <taxon>Bacteria</taxon>
        <taxon>Pseudomonadati</taxon>
        <taxon>Bacteroidota</taxon>
        <taxon>Bacteroidia</taxon>
        <taxon>Bacteroidales</taxon>
        <taxon>Muribaculaceae</taxon>
        <taxon>Duncaniella</taxon>
    </lineage>
</organism>
<proteinExistence type="predicted"/>